<feature type="region of interest" description="Disordered" evidence="1">
    <location>
        <begin position="1"/>
        <end position="34"/>
    </location>
</feature>
<dbReference type="Proteomes" id="UP000817658">
    <property type="component" value="Chromosome 1"/>
</dbReference>
<evidence type="ECO:0000313" key="2">
    <source>
        <dbReference type="EMBL" id="BAD53499.1"/>
    </source>
</evidence>
<name>Q5ZA20_ORYSJ</name>
<gene>
    <name evidence="2" type="primary">B1140D12.3</name>
</gene>
<proteinExistence type="predicted"/>
<reference evidence="2" key="1">
    <citation type="journal article" date="2002" name="Nature">
        <title>The genome sequence and structure of rice chromosome 1.</title>
        <authorList>
            <person name="Sasaki T."/>
            <person name="Matsumoto T."/>
            <person name="Yamamoto K."/>
            <person name="Sakata K."/>
            <person name="Baba T."/>
            <person name="Katayose Y."/>
            <person name="Wu J."/>
            <person name="Niimura Y."/>
            <person name="Cheng Z."/>
            <person name="Nagamura Y."/>
            <person name="Antonio B.A."/>
            <person name="Kanamori H."/>
            <person name="Hosokawa S."/>
            <person name="Masukawa M."/>
            <person name="Arikawa K."/>
            <person name="Chiden Y."/>
            <person name="Hayashi M."/>
            <person name="Okamoto M."/>
            <person name="Ando T."/>
            <person name="Aoki H."/>
            <person name="Arita K."/>
            <person name="Hamada M."/>
            <person name="Harada C."/>
            <person name="Hijishita S."/>
            <person name="Honda M."/>
            <person name="Ichikawa Y."/>
            <person name="Idonuma A."/>
            <person name="Iijima M."/>
            <person name="Ikeda M."/>
            <person name="Ikeno M."/>
            <person name="Itoh S."/>
            <person name="Itoh T."/>
            <person name="Itoh Y."/>
            <person name="Itoh Y."/>
            <person name="Iwabuchi A."/>
            <person name="Kamiya K."/>
            <person name="Karasawa W."/>
            <person name="Katagiri S."/>
            <person name="Kikuta A."/>
            <person name="Kobayashi N."/>
            <person name="Kono I."/>
            <person name="Machita K."/>
            <person name="Maehara T."/>
            <person name="Mizuno H."/>
            <person name="Mizubayashi T."/>
            <person name="Mukai Y."/>
            <person name="Nagasaki H."/>
            <person name="Nakashima M."/>
            <person name="Nakama Y."/>
            <person name="Nakamichi Y."/>
            <person name="Nakamura M."/>
            <person name="Namiki N."/>
            <person name="Negishi M."/>
            <person name="Ohta I."/>
            <person name="Ono N."/>
            <person name="Saji S."/>
            <person name="Sakai K."/>
            <person name="Shibata M."/>
            <person name="Shimokawa T."/>
            <person name="Shomura A."/>
            <person name="Song J."/>
            <person name="Takazaki Y."/>
            <person name="Terasawa K."/>
            <person name="Tsuji K."/>
            <person name="Waki K."/>
            <person name="Yamagata H."/>
            <person name="Yamane H."/>
            <person name="Yoshiki S."/>
            <person name="Yoshihara R."/>
            <person name="Yukawa K."/>
            <person name="Zhong H."/>
            <person name="Iwama H."/>
            <person name="Endo T."/>
            <person name="Ito H."/>
            <person name="Hahn J.H."/>
            <person name="Kim H.I."/>
            <person name="Eun M.Y."/>
            <person name="Yano M."/>
            <person name="Jiang J."/>
            <person name="Gojobori T."/>
        </authorList>
    </citation>
    <scope>NUCLEOTIDE SEQUENCE [LARGE SCALE GENOMIC DNA]</scope>
</reference>
<accession>Q5ZA20</accession>
<protein>
    <submittedName>
        <fullName evidence="2">Uncharacterized protein</fullName>
    </submittedName>
</protein>
<evidence type="ECO:0000256" key="1">
    <source>
        <dbReference type="SAM" id="MobiDB-lite"/>
    </source>
</evidence>
<dbReference type="AlphaFoldDB" id="Q5ZA20"/>
<feature type="region of interest" description="Disordered" evidence="1">
    <location>
        <begin position="71"/>
        <end position="115"/>
    </location>
</feature>
<organism evidence="2">
    <name type="scientific">Oryza sativa subsp. japonica</name>
    <name type="common">Rice</name>
    <dbReference type="NCBI Taxonomy" id="39947"/>
    <lineage>
        <taxon>Eukaryota</taxon>
        <taxon>Viridiplantae</taxon>
        <taxon>Streptophyta</taxon>
        <taxon>Embryophyta</taxon>
        <taxon>Tracheophyta</taxon>
        <taxon>Spermatophyta</taxon>
        <taxon>Magnoliopsida</taxon>
        <taxon>Liliopsida</taxon>
        <taxon>Poales</taxon>
        <taxon>Poaceae</taxon>
        <taxon>BOP clade</taxon>
        <taxon>Oryzoideae</taxon>
        <taxon>Oryzeae</taxon>
        <taxon>Oryzinae</taxon>
        <taxon>Oryza</taxon>
        <taxon>Oryza sativa</taxon>
    </lineage>
</organism>
<sequence>MARPRRGSVASQGFTADGDDARRHPGARMSGGASRAVVAAAERAWRPAGREQWWPALQCREAAARARERAMARRWRQRAPGGGGGGRAGRRRRRRWEAAGGGAHAAGNPKATTWR</sequence>
<dbReference type="EMBL" id="AP003537">
    <property type="protein sequence ID" value="BAD53499.1"/>
    <property type="molecule type" value="Genomic_DNA"/>
</dbReference>